<evidence type="ECO:0000313" key="14">
    <source>
        <dbReference type="EMBL" id="KAL0466331.1"/>
    </source>
</evidence>
<dbReference type="PANTHER" id="PTHR11177:SF365">
    <property type="entry name" value="ENDOCHITINASE B"/>
    <property type="match status" value="1"/>
</dbReference>
<keyword evidence="15" id="KW-1185">Reference proteome</keyword>
<comment type="catalytic activity">
    <reaction evidence="1">
        <text>Random endo-hydrolysis of N-acetyl-beta-D-glucosaminide (1-&gt;4)-beta-linkages in chitin and chitodextrins.</text>
        <dbReference type="EC" id="3.2.1.14"/>
    </reaction>
</comment>
<evidence type="ECO:0000256" key="7">
    <source>
        <dbReference type="ARBA" id="ARBA00023024"/>
    </source>
</evidence>
<evidence type="ECO:0000313" key="15">
    <source>
        <dbReference type="Proteomes" id="UP001451303"/>
    </source>
</evidence>
<keyword evidence="12" id="KW-0472">Membrane</keyword>
<organism evidence="14 15">
    <name type="scientific">Neurospora intermedia</name>
    <dbReference type="NCBI Taxonomy" id="5142"/>
    <lineage>
        <taxon>Eukaryota</taxon>
        <taxon>Fungi</taxon>
        <taxon>Dikarya</taxon>
        <taxon>Ascomycota</taxon>
        <taxon>Pezizomycotina</taxon>
        <taxon>Sordariomycetes</taxon>
        <taxon>Sordariomycetidae</taxon>
        <taxon>Sordariales</taxon>
        <taxon>Sordariaceae</taxon>
        <taxon>Neurospora</taxon>
    </lineage>
</organism>
<evidence type="ECO:0000256" key="1">
    <source>
        <dbReference type="ARBA" id="ARBA00000822"/>
    </source>
</evidence>
<dbReference type="Gene3D" id="3.20.20.80">
    <property type="entry name" value="Glycosidases"/>
    <property type="match status" value="1"/>
</dbReference>
<keyword evidence="12" id="KW-1133">Transmembrane helix</keyword>
<evidence type="ECO:0000256" key="11">
    <source>
        <dbReference type="RuleBase" id="RU000489"/>
    </source>
</evidence>
<name>A0ABR3D0X3_NEUIN</name>
<evidence type="ECO:0000256" key="5">
    <source>
        <dbReference type="ARBA" id="ARBA00022525"/>
    </source>
</evidence>
<keyword evidence="6 11" id="KW-0378">Hydrolase</keyword>
<dbReference type="Proteomes" id="UP001451303">
    <property type="component" value="Unassembled WGS sequence"/>
</dbReference>
<dbReference type="InterPro" id="IPR001579">
    <property type="entry name" value="Glyco_hydro_18_chit_AS"/>
</dbReference>
<gene>
    <name evidence="14" type="ORF">QR685DRAFT_575477</name>
</gene>
<dbReference type="Gene3D" id="3.10.50.10">
    <property type="match status" value="1"/>
</dbReference>
<evidence type="ECO:0000256" key="3">
    <source>
        <dbReference type="ARBA" id="ARBA00008682"/>
    </source>
</evidence>
<dbReference type="InterPro" id="IPR017853">
    <property type="entry name" value="GH"/>
</dbReference>
<keyword evidence="10" id="KW-0624">Polysaccharide degradation</keyword>
<dbReference type="Pfam" id="PF00704">
    <property type="entry name" value="Glyco_hydro_18"/>
    <property type="match status" value="1"/>
</dbReference>
<evidence type="ECO:0000256" key="9">
    <source>
        <dbReference type="ARBA" id="ARBA00023295"/>
    </source>
</evidence>
<evidence type="ECO:0000256" key="4">
    <source>
        <dbReference type="ARBA" id="ARBA00012729"/>
    </source>
</evidence>
<evidence type="ECO:0000256" key="2">
    <source>
        <dbReference type="ARBA" id="ARBA00004613"/>
    </source>
</evidence>
<dbReference type="InterPro" id="IPR011583">
    <property type="entry name" value="Chitinase_II/V-like_cat"/>
</dbReference>
<dbReference type="SMART" id="SM00636">
    <property type="entry name" value="Glyco_18"/>
    <property type="match status" value="1"/>
</dbReference>
<accession>A0ABR3D0X3</accession>
<keyword evidence="9 11" id="KW-0326">Glycosidase</keyword>
<proteinExistence type="inferred from homology"/>
<evidence type="ECO:0000256" key="10">
    <source>
        <dbReference type="ARBA" id="ARBA00023326"/>
    </source>
</evidence>
<protein>
    <recommendedName>
        <fullName evidence="4">chitinase</fullName>
        <ecNumber evidence="4">3.2.1.14</ecNumber>
    </recommendedName>
</protein>
<dbReference type="PROSITE" id="PS51910">
    <property type="entry name" value="GH18_2"/>
    <property type="match status" value="1"/>
</dbReference>
<evidence type="ECO:0000259" key="13">
    <source>
        <dbReference type="PROSITE" id="PS51910"/>
    </source>
</evidence>
<evidence type="ECO:0000256" key="8">
    <source>
        <dbReference type="ARBA" id="ARBA00023277"/>
    </source>
</evidence>
<dbReference type="EC" id="3.2.1.14" evidence="4"/>
<evidence type="ECO:0000256" key="6">
    <source>
        <dbReference type="ARBA" id="ARBA00022801"/>
    </source>
</evidence>
<dbReference type="PANTHER" id="PTHR11177">
    <property type="entry name" value="CHITINASE"/>
    <property type="match status" value="1"/>
</dbReference>
<dbReference type="CDD" id="cd06548">
    <property type="entry name" value="GH18_chitinase"/>
    <property type="match status" value="1"/>
</dbReference>
<keyword evidence="8" id="KW-0119">Carbohydrate metabolism</keyword>
<evidence type="ECO:0000256" key="12">
    <source>
        <dbReference type="SAM" id="Phobius"/>
    </source>
</evidence>
<feature type="domain" description="GH18" evidence="13">
    <location>
        <begin position="148"/>
        <end position="517"/>
    </location>
</feature>
<dbReference type="InterPro" id="IPR001223">
    <property type="entry name" value="Glyco_hydro18_cat"/>
</dbReference>
<dbReference type="PROSITE" id="PS01095">
    <property type="entry name" value="GH18_1"/>
    <property type="match status" value="1"/>
</dbReference>
<feature type="transmembrane region" description="Helical" evidence="12">
    <location>
        <begin position="94"/>
        <end position="115"/>
    </location>
</feature>
<dbReference type="InterPro" id="IPR050314">
    <property type="entry name" value="Glycosyl_Hydrlase_18"/>
</dbReference>
<dbReference type="EMBL" id="JAVLET010000013">
    <property type="protein sequence ID" value="KAL0466331.1"/>
    <property type="molecule type" value="Genomic_DNA"/>
</dbReference>
<keyword evidence="5" id="KW-0964">Secreted</keyword>
<dbReference type="SUPFAM" id="SSF54556">
    <property type="entry name" value="Chitinase insertion domain"/>
    <property type="match status" value="1"/>
</dbReference>
<comment type="similarity">
    <text evidence="3">Belongs to the glycosyl hydrolase 18 family. Chitinase class V subfamily.</text>
</comment>
<keyword evidence="12" id="KW-0812">Transmembrane</keyword>
<comment type="caution">
    <text evidence="14">The sequence shown here is derived from an EMBL/GenBank/DDBJ whole genome shotgun (WGS) entry which is preliminary data.</text>
</comment>
<sequence>MQQSTRHRTGPLTFLGRLLFLPGTRHKEPLDDLIDDGDDDEGVHMRSFRVSGLDGNTTETWKRWLDGPGQPSSPFAPYLHYTSLRHLHSFIRSFVMMFSIKAAALAVLSFSSFLVDAAPAPMYPGTNVTSTSTDTNVTAPDRADSSGYKNVVYFTNWGIYGRNYQAADLPADKITHVLYSFANLKEDGTVFSSDTWSDTDKRYPTDSWNDNGTNVYGCVKQLYLLKKANRNVRILLSIGGWTYSQTSPSRFALTASTAESRTKFATSALTLVKDWGFDGIDIDWEYPASETEAQNFLLLLKEIRSQMDKYAAAHADGYHFLLTMAASAGPSKYGVLESSMKEIGETLDFMNLMAYDYAGAWDKKAGHQANLYPDEKNPDTTPFSTDRAVTDYIKFGIPSNKIVLGMPLYGRAFASTDGPGTAYSGVGEGSWEKGIWDYKVLPKSGAKVFLDEKVGASWSYDETNKVMVSYDTPEMVKQKVSYIKEKGLGGAMYWEASGDRTDKDSLMTVVKDGLGTLDSEKNLLEYPDSQYDNIKKGMSS</sequence>
<reference evidence="14 15" key="1">
    <citation type="submission" date="2023-09" db="EMBL/GenBank/DDBJ databases">
        <title>Multi-omics analysis of a traditional fermented food reveals byproduct-associated fungal strains for waste-to-food upcycling.</title>
        <authorList>
            <consortium name="Lawrence Berkeley National Laboratory"/>
            <person name="Rekdal V.M."/>
            <person name="Villalobos-Escobedo J.M."/>
            <person name="Rodriguez-Valeron N."/>
            <person name="Garcia M.O."/>
            <person name="Vasquez D.P."/>
            <person name="Damayanti I."/>
            <person name="Sorensen P.M."/>
            <person name="Baidoo E.E."/>
            <person name="De Carvalho A.C."/>
            <person name="Riley R."/>
            <person name="Lipzen A."/>
            <person name="He G."/>
            <person name="Yan M."/>
            <person name="Haridas S."/>
            <person name="Daum C."/>
            <person name="Yoshinaga Y."/>
            <person name="Ng V."/>
            <person name="Grigoriev I.V."/>
            <person name="Munk R."/>
            <person name="Nuraida L."/>
            <person name="Wijaya C.H."/>
            <person name="Morales P.-C."/>
            <person name="Keasling J.D."/>
        </authorList>
    </citation>
    <scope>NUCLEOTIDE SEQUENCE [LARGE SCALE GENOMIC DNA]</scope>
    <source>
        <strain evidence="14 15">FGSC 2613</strain>
    </source>
</reference>
<dbReference type="SUPFAM" id="SSF51445">
    <property type="entry name" value="(Trans)glycosidases"/>
    <property type="match status" value="1"/>
</dbReference>
<keyword evidence="7" id="KW-0146">Chitin degradation</keyword>
<comment type="subcellular location">
    <subcellularLocation>
        <location evidence="2">Secreted</location>
    </subcellularLocation>
</comment>
<dbReference type="InterPro" id="IPR029070">
    <property type="entry name" value="Chitinase_insertion_sf"/>
</dbReference>